<proteinExistence type="predicted"/>
<dbReference type="PANTHER" id="PTHR48043">
    <property type="entry name" value="EG:EG0003.4 PROTEIN-RELATED"/>
    <property type="match status" value="1"/>
</dbReference>
<dbReference type="Proteomes" id="UP001448207">
    <property type="component" value="Unassembled WGS sequence"/>
</dbReference>
<evidence type="ECO:0000313" key="6">
    <source>
        <dbReference type="Proteomes" id="UP001448207"/>
    </source>
</evidence>
<dbReference type="Gene3D" id="3.40.50.2000">
    <property type="entry name" value="Glycogen Phosphorylase B"/>
    <property type="match status" value="1"/>
</dbReference>
<sequence length="520" mass="58682">MKWPIIFNFLLFILLSFIVPTRSIDNPNPNTLELVEDFRVSKNIVFSCQAGGSSHINWVLLILEELATRGHNITYITRDDHLKFGKPYPKIKSVSIGKRLVQSWLPTTSGKRGDWIERMKVVEGPIRSETEKAIWECLSNNASIDSKAPYINNGIMDMEDPITLYQSYFKRLYTTTILPYTTIYRTMGYAKEFSRKLDSVGISGFNGNEIGLWKDSLKMVNTVFGFEPARPVGPLVEFVGPIIPRNHQPLTDSLKSYLDTHQRIAYIAFGQHATPELHDTRLILTAMFENIENGALDGFVWATVHLTKDFPTSITTSSNTTYYYSDLIKDKIPSSRLVRWAPQYAVLNHPSTIMFMTHGGAGSLHEALFAGKRLVGYPFCGDQPGTARNIERSKLGAFVDYKKSQLEANKAIERVVRDKGGVIQQTVNRYKALVQIHTQTGVRRGADLVEEVAFVNVDGALPHRYEVARKMSFVKANNLDVHATWILAVLGLFYLIVLGVKSAILSIYTSVHRSRKLKTL</sequence>
<keyword evidence="2" id="KW-0808">Transferase</keyword>
<evidence type="ECO:0000256" key="4">
    <source>
        <dbReference type="SAM" id="SignalP"/>
    </source>
</evidence>
<keyword evidence="1" id="KW-0328">Glycosyltransferase</keyword>
<protein>
    <submittedName>
        <fullName evidence="5">Glycosyltransferase family 1 protein</fullName>
    </submittedName>
</protein>
<reference evidence="5 6" key="1">
    <citation type="submission" date="2024-04" db="EMBL/GenBank/DDBJ databases">
        <title>Symmetric and asymmetric DNA N6-adenine methylation regulates different biological responses in Mucorales.</title>
        <authorList>
            <consortium name="Lawrence Berkeley National Laboratory"/>
            <person name="Lax C."/>
            <person name="Mondo S.J."/>
            <person name="Osorio-Concepcion M."/>
            <person name="Muszewska A."/>
            <person name="Corrochano-Luque M."/>
            <person name="Gutierrez G."/>
            <person name="Riley R."/>
            <person name="Lipzen A."/>
            <person name="Guo J."/>
            <person name="Hundley H."/>
            <person name="Amirebrahimi M."/>
            <person name="Ng V."/>
            <person name="Lorenzo-Gutierrez D."/>
            <person name="Binder U."/>
            <person name="Yang J."/>
            <person name="Song Y."/>
            <person name="Canovas D."/>
            <person name="Navarro E."/>
            <person name="Freitag M."/>
            <person name="Gabaldon T."/>
            <person name="Grigoriev I.V."/>
            <person name="Corrochano L.M."/>
            <person name="Nicolas F.E."/>
            <person name="Garre V."/>
        </authorList>
    </citation>
    <scope>NUCLEOTIDE SEQUENCE [LARGE SCALE GENOMIC DNA]</scope>
    <source>
        <strain evidence="5 6">L51</strain>
    </source>
</reference>
<dbReference type="Pfam" id="PF00201">
    <property type="entry name" value="UDPGT"/>
    <property type="match status" value="1"/>
</dbReference>
<keyword evidence="3" id="KW-0812">Transmembrane</keyword>
<feature type="transmembrane region" description="Helical" evidence="3">
    <location>
        <begin position="485"/>
        <end position="508"/>
    </location>
</feature>
<accession>A0ABR3AM54</accession>
<keyword evidence="3" id="KW-0472">Membrane</keyword>
<keyword evidence="3" id="KW-1133">Transmembrane helix</keyword>
<keyword evidence="6" id="KW-1185">Reference proteome</keyword>
<evidence type="ECO:0000256" key="1">
    <source>
        <dbReference type="ARBA" id="ARBA00022676"/>
    </source>
</evidence>
<feature type="chain" id="PRO_5046184940" evidence="4">
    <location>
        <begin position="24"/>
        <end position="520"/>
    </location>
</feature>
<organism evidence="5 6">
    <name type="scientific">Phycomyces blakesleeanus</name>
    <dbReference type="NCBI Taxonomy" id="4837"/>
    <lineage>
        <taxon>Eukaryota</taxon>
        <taxon>Fungi</taxon>
        <taxon>Fungi incertae sedis</taxon>
        <taxon>Mucoromycota</taxon>
        <taxon>Mucoromycotina</taxon>
        <taxon>Mucoromycetes</taxon>
        <taxon>Mucorales</taxon>
        <taxon>Phycomycetaceae</taxon>
        <taxon>Phycomyces</taxon>
    </lineage>
</organism>
<feature type="signal peptide" evidence="4">
    <location>
        <begin position="1"/>
        <end position="23"/>
    </location>
</feature>
<dbReference type="SUPFAM" id="SSF53756">
    <property type="entry name" value="UDP-Glycosyltransferase/glycogen phosphorylase"/>
    <property type="match status" value="1"/>
</dbReference>
<name>A0ABR3AM54_PHYBL</name>
<dbReference type="PANTHER" id="PTHR48043:SF145">
    <property type="entry name" value="FI06409P-RELATED"/>
    <property type="match status" value="1"/>
</dbReference>
<dbReference type="EMBL" id="JBCLYO010000027">
    <property type="protein sequence ID" value="KAL0077495.1"/>
    <property type="molecule type" value="Genomic_DNA"/>
</dbReference>
<dbReference type="InterPro" id="IPR002213">
    <property type="entry name" value="UDP_glucos_trans"/>
</dbReference>
<evidence type="ECO:0000256" key="2">
    <source>
        <dbReference type="ARBA" id="ARBA00022679"/>
    </source>
</evidence>
<dbReference type="InterPro" id="IPR050271">
    <property type="entry name" value="UDP-glycosyltransferase"/>
</dbReference>
<keyword evidence="4" id="KW-0732">Signal</keyword>
<evidence type="ECO:0000313" key="5">
    <source>
        <dbReference type="EMBL" id="KAL0077495.1"/>
    </source>
</evidence>
<comment type="caution">
    <text evidence="5">The sequence shown here is derived from an EMBL/GenBank/DDBJ whole genome shotgun (WGS) entry which is preliminary data.</text>
</comment>
<evidence type="ECO:0000256" key="3">
    <source>
        <dbReference type="SAM" id="Phobius"/>
    </source>
</evidence>
<gene>
    <name evidence="5" type="ORF">J3Q64DRAFT_1683837</name>
</gene>